<reference evidence="1 2" key="1">
    <citation type="submission" date="2008-12" db="EMBL/GenBank/DDBJ databases">
        <title>Annotation of Bacteroides fragilis strain 3_1_12.</title>
        <authorList>
            <consortium name="The Broad Institute Genome Sequencing Platform"/>
            <person name="Ward D."/>
            <person name="Young S.K."/>
            <person name="Kodira C.D."/>
            <person name="Zeng Q."/>
            <person name="Koehrsen M."/>
            <person name="Alvarado L."/>
            <person name="Berlin A."/>
            <person name="Borenstein D."/>
            <person name="Chen Z."/>
            <person name="Engels R."/>
            <person name="Freedman E."/>
            <person name="Gellesch M."/>
            <person name="Goldberg J."/>
            <person name="Griggs A."/>
            <person name="Gujja S."/>
            <person name="Heiman D."/>
            <person name="Hepburn T."/>
            <person name="Howarth C."/>
            <person name="Jen D."/>
            <person name="Larson L."/>
            <person name="Lewis B."/>
            <person name="Mehta T."/>
            <person name="Park D."/>
            <person name="Pearson M."/>
            <person name="Roberts A."/>
            <person name="Saif S."/>
            <person name="Shea T."/>
            <person name="Shenoy N."/>
            <person name="Sisk P."/>
            <person name="Stolte C."/>
            <person name="Sykes S."/>
            <person name="Walk T."/>
            <person name="White J."/>
            <person name="Yandava C."/>
            <person name="Allen-Vercoe E."/>
            <person name="Strauss J."/>
            <person name="Ambrose C."/>
            <person name="Lander E."/>
            <person name="Nusbaum C."/>
            <person name="Galagan J."/>
            <person name="Birren B."/>
        </authorList>
    </citation>
    <scope>NUCLEOTIDE SEQUENCE [LARGE SCALE GENOMIC DNA]</scope>
    <source>
        <strain evidence="1 2">3_1_12</strain>
    </source>
</reference>
<dbReference type="EMBL" id="EQ973213">
    <property type="protein sequence ID" value="EFR52028.1"/>
    <property type="molecule type" value="Genomic_DNA"/>
</dbReference>
<sequence>MEIPSPTALPVGTCFFRCKGIALEEHSSTATLFEHNFSAAFPIFNRPYFADAQYRNYKILPKFLACFSLKGNL</sequence>
<evidence type="ECO:0000313" key="2">
    <source>
        <dbReference type="Proteomes" id="UP000005101"/>
    </source>
</evidence>
<accession>A0ABN0BGE8</accession>
<protein>
    <submittedName>
        <fullName evidence="1">Uncharacterized protein</fullName>
    </submittedName>
</protein>
<evidence type="ECO:0000313" key="1">
    <source>
        <dbReference type="EMBL" id="EFR52028.1"/>
    </source>
</evidence>
<proteinExistence type="predicted"/>
<organism evidence="1 2">
    <name type="scientific">Bacteroides fragilis 3_1_12</name>
    <dbReference type="NCBI Taxonomy" id="457424"/>
    <lineage>
        <taxon>Bacteria</taxon>
        <taxon>Pseudomonadati</taxon>
        <taxon>Bacteroidota</taxon>
        <taxon>Bacteroidia</taxon>
        <taxon>Bacteroidales</taxon>
        <taxon>Bacteroidaceae</taxon>
        <taxon>Bacteroides</taxon>
    </lineage>
</organism>
<dbReference type="Proteomes" id="UP000005101">
    <property type="component" value="Unassembled WGS sequence"/>
</dbReference>
<gene>
    <name evidence="1" type="ORF">BFAG_00722</name>
</gene>
<name>A0ABN0BGE8_BACFG</name>
<keyword evidence="2" id="KW-1185">Reference proteome</keyword>